<evidence type="ECO:0000256" key="1">
    <source>
        <dbReference type="ARBA" id="ARBA00004651"/>
    </source>
</evidence>
<keyword evidence="4 6" id="KW-1133">Transmembrane helix</keyword>
<dbReference type="Pfam" id="PF00924">
    <property type="entry name" value="MS_channel_2nd"/>
    <property type="match status" value="1"/>
</dbReference>
<proteinExistence type="inferred from homology"/>
<evidence type="ECO:0000259" key="7">
    <source>
        <dbReference type="PROSITE" id="PS50042"/>
    </source>
</evidence>
<feature type="transmembrane region" description="Helical" evidence="6">
    <location>
        <begin position="146"/>
        <end position="164"/>
    </location>
</feature>
<dbReference type="PANTHER" id="PTHR30221:SF20">
    <property type="entry name" value="SMALL-CONDUCTANCE MECHANOSENSITIVE CHANNEL"/>
    <property type="match status" value="1"/>
</dbReference>
<dbReference type="SUPFAM" id="SSF82689">
    <property type="entry name" value="Mechanosensitive channel protein MscS (YggB), C-terminal domain"/>
    <property type="match status" value="1"/>
</dbReference>
<feature type="transmembrane region" description="Helical" evidence="6">
    <location>
        <begin position="54"/>
        <end position="71"/>
    </location>
</feature>
<dbReference type="EMBL" id="CP031968">
    <property type="protein sequence ID" value="AXT46426.1"/>
    <property type="molecule type" value="Genomic_DNA"/>
</dbReference>
<keyword evidence="6" id="KW-0997">Cell inner membrane</keyword>
<dbReference type="InterPro" id="IPR023408">
    <property type="entry name" value="MscS_beta-dom_sf"/>
</dbReference>
<dbReference type="Pfam" id="PF00027">
    <property type="entry name" value="cNMP_binding"/>
    <property type="match status" value="1"/>
</dbReference>
<dbReference type="Proteomes" id="UP000259465">
    <property type="component" value="Chromosome"/>
</dbReference>
<dbReference type="Gene3D" id="2.60.120.10">
    <property type="entry name" value="Jelly Rolls"/>
    <property type="match status" value="1"/>
</dbReference>
<feature type="transmembrane region" description="Helical" evidence="6">
    <location>
        <begin position="78"/>
        <end position="97"/>
    </location>
</feature>
<dbReference type="InterPro" id="IPR011066">
    <property type="entry name" value="MscS_channel_C_sf"/>
</dbReference>
<keyword evidence="3 6" id="KW-0812">Transmembrane</keyword>
<protein>
    <recommendedName>
        <fullName evidence="6">Small-conductance mechanosensitive channel</fullName>
    </recommendedName>
</protein>
<sequence>MKSGRTVVSSLVPCRSGAAIGGFPSRLHRGGGMDTAPTVSWLEKLIPQAWHDSLTLFVALTAACAALLYLLRPETRKSTLRSLLAAAIALVVINLGPQDGQAVAEWVKQVAIIVLGLALIRLWAMMLMRLFLPLLRLHPPRILEDILLVLGCVGWGLVLLRLAGLDLSHIVTTSAVITGVLAFSMQDTLGNILAGLSLQLDNSVEVGDWIKSGELSGRVVEINWRATLVETRNWETVVIPNSQLMKGQFAILGKHQGAPLQWRRWVWFNINWDTLPNQIISVVERSLREAQLPGVALSPEPNCILMGFENGYSKYAVRYWLTDLAADDLTDSVVRTHIDAALRRHNLKMSSPHYNVLTIKDNEKYMEARMKKHLEERVQALRKVELLSSLNDEELVVLADQLKFTPFVTGDIIMHQGAVAHWLYIMLNGEVEVWVNLPDGSRKLVDVLEGGNFFGEMGLMTGEARSGTVIARSNVECLRLDKESFQSILSSRKELAEAISSILAERLAERTRKLPQDWQEGHGSPQRAELVDKIRRFFGLAKH</sequence>
<dbReference type="PROSITE" id="PS50042">
    <property type="entry name" value="CNMP_BINDING_3"/>
    <property type="match status" value="1"/>
</dbReference>
<dbReference type="AlphaFoldDB" id="A0AAD0RSW8"/>
<dbReference type="GO" id="GO:0005886">
    <property type="term" value="C:plasma membrane"/>
    <property type="evidence" value="ECO:0007669"/>
    <property type="project" value="UniProtKB-SubCell"/>
</dbReference>
<dbReference type="SUPFAM" id="SSF50182">
    <property type="entry name" value="Sm-like ribonucleoproteins"/>
    <property type="match status" value="1"/>
</dbReference>
<accession>A0AAD0RSW8</accession>
<evidence type="ECO:0000256" key="5">
    <source>
        <dbReference type="ARBA" id="ARBA00023136"/>
    </source>
</evidence>
<dbReference type="CDD" id="cd00038">
    <property type="entry name" value="CAP_ED"/>
    <property type="match status" value="1"/>
</dbReference>
<evidence type="ECO:0000313" key="9">
    <source>
        <dbReference type="Proteomes" id="UP000259465"/>
    </source>
</evidence>
<keyword evidence="6" id="KW-0407">Ion channel</keyword>
<comment type="similarity">
    <text evidence="6">Belongs to the MscS (TC 1.A.23) family.</text>
</comment>
<dbReference type="PANTHER" id="PTHR30221">
    <property type="entry name" value="SMALL-CONDUCTANCE MECHANOSENSITIVE CHANNEL"/>
    <property type="match status" value="1"/>
</dbReference>
<dbReference type="SMART" id="SM00100">
    <property type="entry name" value="cNMP"/>
    <property type="match status" value="1"/>
</dbReference>
<evidence type="ECO:0000256" key="6">
    <source>
        <dbReference type="RuleBase" id="RU369025"/>
    </source>
</evidence>
<evidence type="ECO:0000256" key="4">
    <source>
        <dbReference type="ARBA" id="ARBA00022989"/>
    </source>
</evidence>
<reference evidence="8 9" key="1">
    <citation type="submission" date="2018-08" db="EMBL/GenBank/DDBJ databases">
        <title>Complete genome sequence of JP2-74.</title>
        <authorList>
            <person name="Wu L."/>
        </authorList>
    </citation>
    <scope>NUCLEOTIDE SEQUENCE [LARGE SCALE GENOMIC DNA]</scope>
    <source>
        <strain evidence="8 9">JP2-74</strain>
    </source>
</reference>
<keyword evidence="6" id="KW-0406">Ion transport</keyword>
<keyword evidence="9" id="KW-1185">Reference proteome</keyword>
<dbReference type="InterPro" id="IPR000595">
    <property type="entry name" value="cNMP-bd_dom"/>
</dbReference>
<dbReference type="InterPro" id="IPR045275">
    <property type="entry name" value="MscS_archaea/bacteria_type"/>
</dbReference>
<comment type="subunit">
    <text evidence="6">Homoheptamer.</text>
</comment>
<dbReference type="InterPro" id="IPR006685">
    <property type="entry name" value="MscS_channel_2nd"/>
</dbReference>
<feature type="domain" description="Cyclic nucleotide-binding" evidence="7">
    <location>
        <begin position="386"/>
        <end position="506"/>
    </location>
</feature>
<keyword evidence="2" id="KW-1003">Cell membrane</keyword>
<dbReference type="KEGG" id="crz:D1345_09600"/>
<keyword evidence="6" id="KW-0813">Transport</keyword>
<keyword evidence="5 6" id="KW-0472">Membrane</keyword>
<name>A0AAD0RSW8_9NEIS</name>
<gene>
    <name evidence="8" type="ORF">D1345_09600</name>
</gene>
<dbReference type="SUPFAM" id="SSF51206">
    <property type="entry name" value="cAMP-binding domain-like"/>
    <property type="match status" value="1"/>
</dbReference>
<evidence type="ECO:0000313" key="8">
    <source>
        <dbReference type="EMBL" id="AXT46426.1"/>
    </source>
</evidence>
<evidence type="ECO:0000256" key="3">
    <source>
        <dbReference type="ARBA" id="ARBA00022692"/>
    </source>
</evidence>
<evidence type="ECO:0000256" key="2">
    <source>
        <dbReference type="ARBA" id="ARBA00022475"/>
    </source>
</evidence>
<dbReference type="InterPro" id="IPR010920">
    <property type="entry name" value="LSM_dom_sf"/>
</dbReference>
<feature type="transmembrane region" description="Helical" evidence="6">
    <location>
        <begin position="109"/>
        <end position="134"/>
    </location>
</feature>
<organism evidence="8 9">
    <name type="scientific">Chromobacterium rhizoryzae</name>
    <dbReference type="NCBI Taxonomy" id="1778675"/>
    <lineage>
        <taxon>Bacteria</taxon>
        <taxon>Pseudomonadati</taxon>
        <taxon>Pseudomonadota</taxon>
        <taxon>Betaproteobacteria</taxon>
        <taxon>Neisseriales</taxon>
        <taxon>Chromobacteriaceae</taxon>
        <taxon>Chromobacterium</taxon>
    </lineage>
</organism>
<dbReference type="InterPro" id="IPR014710">
    <property type="entry name" value="RmlC-like_jellyroll"/>
</dbReference>
<dbReference type="InterPro" id="IPR018490">
    <property type="entry name" value="cNMP-bd_dom_sf"/>
</dbReference>
<comment type="function">
    <text evidence="6">Mechanosensitive channel that participates in the regulation of osmotic pressure changes within the cell, opening in response to stretch forces in the membrane lipid bilayer, without the need for other proteins. Contributes to normal resistance to hypoosmotic shock. Forms an ion channel of 1.0 nanosiemens conductance with a slight preference for anions.</text>
</comment>
<dbReference type="Gene3D" id="2.30.30.60">
    <property type="match status" value="1"/>
</dbReference>
<dbReference type="GO" id="GO:0008381">
    <property type="term" value="F:mechanosensitive monoatomic ion channel activity"/>
    <property type="evidence" value="ECO:0007669"/>
    <property type="project" value="InterPro"/>
</dbReference>
<comment type="subcellular location">
    <subcellularLocation>
        <location evidence="6">Cell inner membrane</location>
        <topology evidence="6">Multi-pass membrane protein</topology>
    </subcellularLocation>
    <subcellularLocation>
        <location evidence="1">Cell membrane</location>
        <topology evidence="1">Multi-pass membrane protein</topology>
    </subcellularLocation>
</comment>